<dbReference type="Pfam" id="PF02880">
    <property type="entry name" value="PGM_PMM_III"/>
    <property type="match status" value="1"/>
</dbReference>
<proteinExistence type="inferred from homology"/>
<evidence type="ECO:0000259" key="13">
    <source>
        <dbReference type="Pfam" id="PF02879"/>
    </source>
</evidence>
<evidence type="ECO:0000259" key="12">
    <source>
        <dbReference type="Pfam" id="PF02878"/>
    </source>
</evidence>
<dbReference type="InterPro" id="IPR016066">
    <property type="entry name" value="A-D-PHexomutase_CS"/>
</dbReference>
<keyword evidence="10" id="KW-0812">Transmembrane</keyword>
<dbReference type="InterPro" id="IPR036900">
    <property type="entry name" value="A-D-PHexomutase_C_sf"/>
</dbReference>
<feature type="domain" description="Alpha-D-phosphohexomutase alpha/beta/alpha" evidence="12">
    <location>
        <begin position="433"/>
        <end position="563"/>
    </location>
</feature>
<evidence type="ECO:0000256" key="6">
    <source>
        <dbReference type="ARBA" id="ARBA00022553"/>
    </source>
</evidence>
<dbReference type="GO" id="GO:0005975">
    <property type="term" value="P:carbohydrate metabolic process"/>
    <property type="evidence" value="ECO:0007669"/>
    <property type="project" value="InterPro"/>
</dbReference>
<dbReference type="SUPFAM" id="SSF53738">
    <property type="entry name" value="Phosphoglucomutase, first 3 domains"/>
    <property type="match status" value="3"/>
</dbReference>
<keyword evidence="10" id="KW-1133">Transmembrane helix</keyword>
<dbReference type="PRINTS" id="PR00509">
    <property type="entry name" value="PGMPMM"/>
</dbReference>
<gene>
    <name evidence="15" type="primary">algC_2</name>
    <name evidence="15" type="ORF">DPBNPPHM_00755</name>
</gene>
<evidence type="ECO:0000313" key="15">
    <source>
        <dbReference type="EMBL" id="CAA0084643.1"/>
    </source>
</evidence>
<evidence type="ECO:0000256" key="4">
    <source>
        <dbReference type="ARBA" id="ARBA00010231"/>
    </source>
</evidence>
<dbReference type="Pfam" id="PF02879">
    <property type="entry name" value="PGM_PMM_II"/>
    <property type="match status" value="1"/>
</dbReference>
<dbReference type="PROSITE" id="PS00710">
    <property type="entry name" value="PGM_PMM"/>
    <property type="match status" value="1"/>
</dbReference>
<comment type="catalytic activity">
    <reaction evidence="1">
        <text>alpha-D-mannose 1-phosphate = D-mannose 6-phosphate</text>
        <dbReference type="Rhea" id="RHEA:11140"/>
        <dbReference type="ChEBI" id="CHEBI:58409"/>
        <dbReference type="ChEBI" id="CHEBI:58735"/>
        <dbReference type="EC" id="5.4.2.8"/>
    </reaction>
</comment>
<comment type="similarity">
    <text evidence="4">Belongs to the phosphohexose mutase family.</text>
</comment>
<dbReference type="EC" id="5.4.2.8" evidence="5"/>
<evidence type="ECO:0000256" key="10">
    <source>
        <dbReference type="SAM" id="Phobius"/>
    </source>
</evidence>
<feature type="domain" description="Alpha-D-phosphohexomutase C-terminal" evidence="11">
    <location>
        <begin position="818"/>
        <end position="868"/>
    </location>
</feature>
<evidence type="ECO:0000256" key="9">
    <source>
        <dbReference type="ARBA" id="ARBA00023235"/>
    </source>
</evidence>
<dbReference type="Gene3D" id="3.30.310.50">
    <property type="entry name" value="Alpha-D-phosphohexomutase, C-terminal domain"/>
    <property type="match status" value="1"/>
</dbReference>
<dbReference type="CDD" id="cd03089">
    <property type="entry name" value="PMM_PGM"/>
    <property type="match status" value="1"/>
</dbReference>
<dbReference type="Pfam" id="PF00408">
    <property type="entry name" value="PGM_PMM_IV"/>
    <property type="match status" value="1"/>
</dbReference>
<evidence type="ECO:0000259" key="11">
    <source>
        <dbReference type="Pfam" id="PF00408"/>
    </source>
</evidence>
<dbReference type="GO" id="GO:0004615">
    <property type="term" value="F:phosphomannomutase activity"/>
    <property type="evidence" value="ECO:0007669"/>
    <property type="project" value="UniProtKB-EC"/>
</dbReference>
<keyword evidence="6" id="KW-0597">Phosphoprotein</keyword>
<reference evidence="15 16" key="1">
    <citation type="submission" date="2019-11" db="EMBL/GenBank/DDBJ databases">
        <authorList>
            <person name="Holert J."/>
        </authorList>
    </citation>
    <scope>NUCLEOTIDE SEQUENCE [LARGE SCALE GENOMIC DNA]</scope>
    <source>
        <strain evidence="15">BC5_2</strain>
    </source>
</reference>
<evidence type="ECO:0000256" key="3">
    <source>
        <dbReference type="ARBA" id="ARBA00004699"/>
    </source>
</evidence>
<protein>
    <recommendedName>
        <fullName evidence="5">phosphomannomutase</fullName>
        <ecNumber evidence="5">5.4.2.8</ecNumber>
    </recommendedName>
</protein>
<dbReference type="SUPFAM" id="SSF55957">
    <property type="entry name" value="Phosphoglucomutase, C-terminal domain"/>
    <property type="match status" value="1"/>
</dbReference>
<evidence type="ECO:0000256" key="2">
    <source>
        <dbReference type="ARBA" id="ARBA00001946"/>
    </source>
</evidence>
<dbReference type="InterPro" id="IPR005841">
    <property type="entry name" value="Alpha-D-phosphohexomutase_SF"/>
</dbReference>
<evidence type="ECO:0000256" key="1">
    <source>
        <dbReference type="ARBA" id="ARBA00000586"/>
    </source>
</evidence>
<evidence type="ECO:0000313" key="16">
    <source>
        <dbReference type="Proteomes" id="UP000434580"/>
    </source>
</evidence>
<evidence type="ECO:0000259" key="14">
    <source>
        <dbReference type="Pfam" id="PF02880"/>
    </source>
</evidence>
<dbReference type="GO" id="GO:0000287">
    <property type="term" value="F:magnesium ion binding"/>
    <property type="evidence" value="ECO:0007669"/>
    <property type="project" value="InterPro"/>
</dbReference>
<comment type="cofactor">
    <cofactor evidence="2">
        <name>Mg(2+)</name>
        <dbReference type="ChEBI" id="CHEBI:18420"/>
    </cofactor>
</comment>
<dbReference type="AlphaFoldDB" id="A0A5S9MTU2"/>
<organism evidence="15 16">
    <name type="scientific">BD1-7 clade bacterium</name>
    <dbReference type="NCBI Taxonomy" id="2029982"/>
    <lineage>
        <taxon>Bacteria</taxon>
        <taxon>Pseudomonadati</taxon>
        <taxon>Pseudomonadota</taxon>
        <taxon>Gammaproteobacteria</taxon>
        <taxon>Cellvibrionales</taxon>
        <taxon>Spongiibacteraceae</taxon>
        <taxon>BD1-7 clade</taxon>
    </lineage>
</organism>
<dbReference type="EMBL" id="CACSII010000001">
    <property type="protein sequence ID" value="CAA0084643.1"/>
    <property type="molecule type" value="Genomic_DNA"/>
</dbReference>
<feature type="domain" description="Alpha-D-phosphohexomutase alpha/beta/alpha" evidence="13">
    <location>
        <begin position="578"/>
        <end position="674"/>
    </location>
</feature>
<dbReference type="PANTHER" id="PTHR43771:SF2">
    <property type="entry name" value="PHOSPHOMANNOMUTASE_PHOSPHOGLUCOMUTASE"/>
    <property type="match status" value="1"/>
</dbReference>
<dbReference type="PANTHER" id="PTHR43771">
    <property type="entry name" value="PHOSPHOMANNOMUTASE"/>
    <property type="match status" value="1"/>
</dbReference>
<dbReference type="Proteomes" id="UP000434580">
    <property type="component" value="Unassembled WGS sequence"/>
</dbReference>
<keyword evidence="8" id="KW-0460">Magnesium</keyword>
<accession>A0A5S9MTU2</accession>
<feature type="domain" description="Alpha-D-phosphohexomutase alpha/beta/alpha" evidence="14">
    <location>
        <begin position="678"/>
        <end position="783"/>
    </location>
</feature>
<keyword evidence="9 15" id="KW-0413">Isomerase</keyword>
<dbReference type="InterPro" id="IPR005844">
    <property type="entry name" value="A-D-PHexomutase_a/b/a-I"/>
</dbReference>
<evidence type="ECO:0000256" key="8">
    <source>
        <dbReference type="ARBA" id="ARBA00022842"/>
    </source>
</evidence>
<dbReference type="InterPro" id="IPR005846">
    <property type="entry name" value="A-D-PHexomutase_a/b/a-III"/>
</dbReference>
<dbReference type="InterPro" id="IPR016055">
    <property type="entry name" value="A-D-PHexomutase_a/b/a-I/II/III"/>
</dbReference>
<dbReference type="InterPro" id="IPR005845">
    <property type="entry name" value="A-D-PHexomutase_a/b/a-II"/>
</dbReference>
<evidence type="ECO:0000256" key="5">
    <source>
        <dbReference type="ARBA" id="ARBA00012730"/>
    </source>
</evidence>
<dbReference type="Pfam" id="PF02878">
    <property type="entry name" value="PGM_PMM_I"/>
    <property type="match status" value="1"/>
</dbReference>
<keyword evidence="7" id="KW-0479">Metal-binding</keyword>
<dbReference type="Gene3D" id="3.40.120.10">
    <property type="entry name" value="Alpha-D-Glucose-1,6-Bisphosphate, subunit A, domain 3"/>
    <property type="match status" value="3"/>
</dbReference>
<name>A0A5S9MTU2_9GAMM</name>
<evidence type="ECO:0000256" key="7">
    <source>
        <dbReference type="ARBA" id="ARBA00022723"/>
    </source>
</evidence>
<dbReference type="OrthoDB" id="9803322at2"/>
<keyword evidence="10" id="KW-0472">Membrane</keyword>
<comment type="pathway">
    <text evidence="3">Nucleotide-sugar biosynthesis; GDP-alpha-D-mannose biosynthesis; alpha-D-mannose 1-phosphate from D-fructose 6-phosphate: step 2/2.</text>
</comment>
<feature type="transmembrane region" description="Helical" evidence="10">
    <location>
        <begin position="307"/>
        <end position="330"/>
    </location>
</feature>
<sequence>MNKKKNKATKNTRATKKAGKKISPVIIAIIAAAIIFACAGGGIAFLQATTESSSLAQQRDHQRDLVGQAAEQVVIQRFEEIHSQVNSIANDNPRLLSSLNEFMAAFKKQQAEALKQSRIAKLQPDAPIADTPTEAPSVDANDPKNILIDADQQLQREFPGTVTARLLPWTYAGSAGLKNQALKLRNNMEIHLFANAGDEKHEAPRIYKVDDQWVFSMAYPVKKGEDVKGVILLTYPASQLQQILNKMFLTEHASLTLELQPKNQRIFKLGTANANNVVTFETPLHNTSLKISSRAPNPTGVASNYQAVYGLIIAIAVVAAIACLAVYFLVIARVRKDAAALEQFLIRLEGLHQGETPEMTIAPLQIVANQADKLRGKVGKNTLTASTDGNMETDFSNAKSKGNNQSVAFSDVADMAMVEEQADEPEPPTYLHLFRDYDIRGNAEEITDELAIWIGQALGTEALERGLKTLAVAGDCRLSTARLKAALIQGVTATGCDVVDVGQVPSPVLYFATHHLNTQAGIMVTGSHNPKDHNGFKMLMGGQSLHGEEIQQLASRIQKQDFKKGQGQTSSTDLTHAYIDEICTDVIAANPMKIVVDGSNGAGGEIACSILEQLDCEVVPLYCEMDGSFPNHDPDPCNPDNLQDLIQTVKDNNADMGIALDGDADRMVAVTQDGTIVDGDQLMMIFAADVVSRNPASTVVYDIKCSRHLNKVITENGGRPVLWKTGHSNIKAKMQETGALLGGEFTGHFCFKERWYGFDDGIYSAMRLIELLTMDDRSLDERIGMLPTTISTPEMVLDISSDAEKFRIMEQLSQTLAQTDGNLIDIDGVRIEYNDGWGLVRASNTGARLTARFEGDSQEALERIKHTFSQALAAVDSDLAIP</sequence>
<feature type="transmembrane region" description="Helical" evidence="10">
    <location>
        <begin position="21"/>
        <end position="46"/>
    </location>
</feature>
<dbReference type="InterPro" id="IPR005843">
    <property type="entry name" value="A-D-PHexomutase_C"/>
</dbReference>